<evidence type="ECO:0000313" key="3">
    <source>
        <dbReference type="Proteomes" id="UP000037510"/>
    </source>
</evidence>
<dbReference type="EMBL" id="JTDY01004108">
    <property type="protein sequence ID" value="KOB68591.1"/>
    <property type="molecule type" value="Genomic_DNA"/>
</dbReference>
<sequence>EEVILITDQLLESLSHPALNADTKDLIRTQITSLGDPEHRVREILLESLSHPALNAETKDLIRTQITSLGDPEHRVREIVLCAGGSRQIPVGLSALAEELTATSGTLLRYVMHNKAVFTSHYMDIVEEELSRRTD</sequence>
<evidence type="ECO:0000313" key="2">
    <source>
        <dbReference type="EMBL" id="KOB68591.1"/>
    </source>
</evidence>
<comment type="similarity">
    <text evidence="1">Belongs to the TCP11 family.</text>
</comment>
<feature type="non-terminal residue" evidence="2">
    <location>
        <position position="135"/>
    </location>
</feature>
<evidence type="ECO:0000256" key="1">
    <source>
        <dbReference type="ARBA" id="ARBA00010954"/>
    </source>
</evidence>
<dbReference type="InterPro" id="IPR008862">
    <property type="entry name" value="Tcp11"/>
</dbReference>
<feature type="non-terminal residue" evidence="2">
    <location>
        <position position="1"/>
    </location>
</feature>
<gene>
    <name evidence="2" type="ORF">OBRU01_18115</name>
</gene>
<dbReference type="Proteomes" id="UP000037510">
    <property type="component" value="Unassembled WGS sequence"/>
</dbReference>
<reference evidence="2 3" key="1">
    <citation type="journal article" date="2015" name="Genome Biol. Evol.">
        <title>The genome of winter moth (Operophtera brumata) provides a genomic perspective on sexual dimorphism and phenology.</title>
        <authorList>
            <person name="Derks M.F."/>
            <person name="Smit S."/>
            <person name="Salis L."/>
            <person name="Schijlen E."/>
            <person name="Bossers A."/>
            <person name="Mateman C."/>
            <person name="Pijl A.S."/>
            <person name="de Ridder D."/>
            <person name="Groenen M.A."/>
            <person name="Visser M.E."/>
            <person name="Megens H.J."/>
        </authorList>
    </citation>
    <scope>NUCLEOTIDE SEQUENCE [LARGE SCALE GENOMIC DNA]</scope>
    <source>
        <strain evidence="2">WM2013NL</strain>
        <tissue evidence="2">Head and thorax</tissue>
    </source>
</reference>
<keyword evidence="3" id="KW-1185">Reference proteome</keyword>
<name>A0A0L7KZT7_OPEBR</name>
<dbReference type="Pfam" id="PF05794">
    <property type="entry name" value="Tcp11"/>
    <property type="match status" value="1"/>
</dbReference>
<protein>
    <submittedName>
        <fullName evidence="2">T-complex protein 11-like protein 1</fullName>
    </submittedName>
</protein>
<proteinExistence type="inferred from homology"/>
<comment type="caution">
    <text evidence="2">The sequence shown here is derived from an EMBL/GenBank/DDBJ whole genome shotgun (WGS) entry which is preliminary data.</text>
</comment>
<dbReference type="AlphaFoldDB" id="A0A0L7KZT7"/>
<organism evidence="2 3">
    <name type="scientific">Operophtera brumata</name>
    <name type="common">Winter moth</name>
    <name type="synonym">Phalaena brumata</name>
    <dbReference type="NCBI Taxonomy" id="104452"/>
    <lineage>
        <taxon>Eukaryota</taxon>
        <taxon>Metazoa</taxon>
        <taxon>Ecdysozoa</taxon>
        <taxon>Arthropoda</taxon>
        <taxon>Hexapoda</taxon>
        <taxon>Insecta</taxon>
        <taxon>Pterygota</taxon>
        <taxon>Neoptera</taxon>
        <taxon>Endopterygota</taxon>
        <taxon>Lepidoptera</taxon>
        <taxon>Glossata</taxon>
        <taxon>Ditrysia</taxon>
        <taxon>Geometroidea</taxon>
        <taxon>Geometridae</taxon>
        <taxon>Larentiinae</taxon>
        <taxon>Operophtera</taxon>
    </lineage>
</organism>
<accession>A0A0L7KZT7</accession>